<sequence>MLATSRLTKELEGIQTDVLIQVFADQILVLVTQLGKVGSLIQATMPDTAPLLPTEPSPNPSDISLPPPSPSIQLTPVLGQAPSEHDQTLHSLYASQIATLVWTAEAAGALDSGRRGVIVGIALRKSSGEEGSTGGEQRVFIGAMGMVTELLKQP</sequence>
<comment type="caution">
    <text evidence="1">The sequence shown here is derived from an EMBL/GenBank/DDBJ whole genome shotgun (WGS) entry which is preliminary data.</text>
</comment>
<accession>A0ACB8UHH5</accession>
<gene>
    <name evidence="1" type="ORF">BDY19DRAFT_989250</name>
</gene>
<evidence type="ECO:0000313" key="2">
    <source>
        <dbReference type="Proteomes" id="UP001055072"/>
    </source>
</evidence>
<name>A0ACB8UHH5_9APHY</name>
<keyword evidence="2" id="KW-1185">Reference proteome</keyword>
<evidence type="ECO:0000313" key="1">
    <source>
        <dbReference type="EMBL" id="KAI0093698.1"/>
    </source>
</evidence>
<reference evidence="1" key="1">
    <citation type="journal article" date="2021" name="Environ. Microbiol.">
        <title>Gene family expansions and transcriptome signatures uncover fungal adaptations to wood decay.</title>
        <authorList>
            <person name="Hage H."/>
            <person name="Miyauchi S."/>
            <person name="Viragh M."/>
            <person name="Drula E."/>
            <person name="Min B."/>
            <person name="Chaduli D."/>
            <person name="Navarro D."/>
            <person name="Favel A."/>
            <person name="Norest M."/>
            <person name="Lesage-Meessen L."/>
            <person name="Balint B."/>
            <person name="Merenyi Z."/>
            <person name="de Eugenio L."/>
            <person name="Morin E."/>
            <person name="Martinez A.T."/>
            <person name="Baldrian P."/>
            <person name="Stursova M."/>
            <person name="Martinez M.J."/>
            <person name="Novotny C."/>
            <person name="Magnuson J.K."/>
            <person name="Spatafora J.W."/>
            <person name="Maurice S."/>
            <person name="Pangilinan J."/>
            <person name="Andreopoulos W."/>
            <person name="LaButti K."/>
            <person name="Hundley H."/>
            <person name="Na H."/>
            <person name="Kuo A."/>
            <person name="Barry K."/>
            <person name="Lipzen A."/>
            <person name="Henrissat B."/>
            <person name="Riley R."/>
            <person name="Ahrendt S."/>
            <person name="Nagy L.G."/>
            <person name="Grigoriev I.V."/>
            <person name="Martin F."/>
            <person name="Rosso M.N."/>
        </authorList>
    </citation>
    <scope>NUCLEOTIDE SEQUENCE</scope>
    <source>
        <strain evidence="1">CBS 384.51</strain>
    </source>
</reference>
<protein>
    <submittedName>
        <fullName evidence="1">Uncharacterized protein</fullName>
    </submittedName>
</protein>
<organism evidence="1 2">
    <name type="scientific">Irpex rosettiformis</name>
    <dbReference type="NCBI Taxonomy" id="378272"/>
    <lineage>
        <taxon>Eukaryota</taxon>
        <taxon>Fungi</taxon>
        <taxon>Dikarya</taxon>
        <taxon>Basidiomycota</taxon>
        <taxon>Agaricomycotina</taxon>
        <taxon>Agaricomycetes</taxon>
        <taxon>Polyporales</taxon>
        <taxon>Irpicaceae</taxon>
        <taxon>Irpex</taxon>
    </lineage>
</organism>
<dbReference type="Proteomes" id="UP001055072">
    <property type="component" value="Unassembled WGS sequence"/>
</dbReference>
<dbReference type="EMBL" id="MU274901">
    <property type="protein sequence ID" value="KAI0093698.1"/>
    <property type="molecule type" value="Genomic_DNA"/>
</dbReference>
<proteinExistence type="predicted"/>